<evidence type="ECO:0008006" key="3">
    <source>
        <dbReference type="Google" id="ProtNLM"/>
    </source>
</evidence>
<keyword evidence="2" id="KW-1185">Reference proteome</keyword>
<dbReference type="AlphaFoldDB" id="K9TK79"/>
<dbReference type="InParanoid" id="K9TK79"/>
<dbReference type="InterPro" id="IPR014951">
    <property type="entry name" value="DUF1822"/>
</dbReference>
<dbReference type="PATRIC" id="fig|56110.3.peg.3357"/>
<dbReference type="HOGENOM" id="CLU_073017_0_0_3"/>
<proteinExistence type="predicted"/>
<dbReference type="Pfam" id="PF08852">
    <property type="entry name" value="DUF1822"/>
    <property type="match status" value="1"/>
</dbReference>
<dbReference type="EMBL" id="CP003607">
    <property type="protein sequence ID" value="AFY82424.1"/>
    <property type="molecule type" value="Genomic_DNA"/>
</dbReference>
<accession>K9TK79</accession>
<protein>
    <recommendedName>
        <fullName evidence="3">DUF1822 family protein</fullName>
    </recommendedName>
</protein>
<dbReference type="STRING" id="56110.Oscil6304_2822"/>
<dbReference type="KEGG" id="oac:Oscil6304_2822"/>
<name>K9TK79_9CYAN</name>
<reference evidence="1 2" key="1">
    <citation type="submission" date="2012-06" db="EMBL/GenBank/DDBJ databases">
        <title>Finished chromosome of genome of Oscillatoria acuminata PCC 6304.</title>
        <authorList>
            <consortium name="US DOE Joint Genome Institute"/>
            <person name="Gugger M."/>
            <person name="Coursin T."/>
            <person name="Rippka R."/>
            <person name="Tandeau De Marsac N."/>
            <person name="Huntemann M."/>
            <person name="Wei C.-L."/>
            <person name="Han J."/>
            <person name="Detter J.C."/>
            <person name="Han C."/>
            <person name="Tapia R."/>
            <person name="Davenport K."/>
            <person name="Daligault H."/>
            <person name="Erkkila T."/>
            <person name="Gu W."/>
            <person name="Munk A.C.C."/>
            <person name="Teshima H."/>
            <person name="Xu Y."/>
            <person name="Chain P."/>
            <person name="Chen A."/>
            <person name="Krypides N."/>
            <person name="Mavromatis K."/>
            <person name="Markowitz V."/>
            <person name="Szeto E."/>
            <person name="Ivanova N."/>
            <person name="Mikhailova N."/>
            <person name="Ovchinnikova G."/>
            <person name="Pagani I."/>
            <person name="Pati A."/>
            <person name="Goodwin L."/>
            <person name="Peters L."/>
            <person name="Pitluck S."/>
            <person name="Woyke T."/>
            <person name="Kerfeld C."/>
        </authorList>
    </citation>
    <scope>NUCLEOTIDE SEQUENCE [LARGE SCALE GENOMIC DNA]</scope>
    <source>
        <strain evidence="1 2">PCC 6304</strain>
    </source>
</reference>
<dbReference type="eggNOG" id="COG1413">
    <property type="taxonomic scope" value="Bacteria"/>
</dbReference>
<dbReference type="Proteomes" id="UP000010367">
    <property type="component" value="Chromosome"/>
</dbReference>
<evidence type="ECO:0000313" key="2">
    <source>
        <dbReference type="Proteomes" id="UP000010367"/>
    </source>
</evidence>
<organism evidence="1 2">
    <name type="scientific">Oscillatoria acuminata PCC 6304</name>
    <dbReference type="NCBI Taxonomy" id="56110"/>
    <lineage>
        <taxon>Bacteria</taxon>
        <taxon>Bacillati</taxon>
        <taxon>Cyanobacteriota</taxon>
        <taxon>Cyanophyceae</taxon>
        <taxon>Oscillatoriophycideae</taxon>
        <taxon>Oscillatoriales</taxon>
        <taxon>Oscillatoriaceae</taxon>
        <taxon>Oscillatoria</taxon>
    </lineage>
</organism>
<gene>
    <name evidence="1" type="ORF">Oscil6304_2822</name>
</gene>
<dbReference type="RefSeq" id="WP_015149062.1">
    <property type="nucleotide sequence ID" value="NC_019693.1"/>
</dbReference>
<sequence length="302" mass="34181">MMTSIHRNQLTFTTPLTRSWQDIARKFSRQQSNSVKAERVYRNTLAVLAVNFYCKCMGITTDLEESDSWDPVMQTLSDVADLQLKNLGKIECRPLSLGSEIVEIPAEVWGDRIGYVAVQFSESAREATLYGFIKTVEMEEIPLSQFQTLENFLDYIHQLQPKPAIQLTQWLHHIFEAGWDTVEEILGPQKTELAFNVRRASVKRGKVIELTRAGETVALVVGMKPAQAPEMDIWIEVYPTDERVYLPPSLNLIILDAEGVAVMQAQARNTKNIQLNFSGEPGEQFSVRVTLDDVSVTEAFII</sequence>
<evidence type="ECO:0000313" key="1">
    <source>
        <dbReference type="EMBL" id="AFY82424.1"/>
    </source>
</evidence>